<feature type="compositionally biased region" description="Low complexity" evidence="1">
    <location>
        <begin position="78"/>
        <end position="93"/>
    </location>
</feature>
<dbReference type="EMBL" id="HBKQ01043370">
    <property type="protein sequence ID" value="CAE2267627.1"/>
    <property type="molecule type" value="Transcribed_RNA"/>
</dbReference>
<reference evidence="2" key="1">
    <citation type="submission" date="2021-01" db="EMBL/GenBank/DDBJ databases">
        <authorList>
            <person name="Corre E."/>
            <person name="Pelletier E."/>
            <person name="Niang G."/>
            <person name="Scheremetjew M."/>
            <person name="Finn R."/>
            <person name="Kale V."/>
            <person name="Holt S."/>
            <person name="Cochrane G."/>
            <person name="Meng A."/>
            <person name="Brown T."/>
            <person name="Cohen L."/>
        </authorList>
    </citation>
    <scope>NUCLEOTIDE SEQUENCE</scope>
    <source>
        <strain evidence="2">Isolate 1302-5</strain>
    </source>
</reference>
<dbReference type="AlphaFoldDB" id="A0A7S4JLM7"/>
<name>A0A7S4JLM7_9STRA</name>
<protein>
    <submittedName>
        <fullName evidence="2">Uncharacterized protein</fullName>
    </submittedName>
</protein>
<feature type="compositionally biased region" description="Pro residues" evidence="1">
    <location>
        <begin position="94"/>
        <end position="103"/>
    </location>
</feature>
<evidence type="ECO:0000313" key="2">
    <source>
        <dbReference type="EMBL" id="CAE2267627.1"/>
    </source>
</evidence>
<accession>A0A7S4JLM7</accession>
<feature type="region of interest" description="Disordered" evidence="1">
    <location>
        <begin position="35"/>
        <end position="103"/>
    </location>
</feature>
<gene>
    <name evidence="2" type="ORF">OAUR00152_LOCUS29901</name>
</gene>
<evidence type="ECO:0000256" key="1">
    <source>
        <dbReference type="SAM" id="MobiDB-lite"/>
    </source>
</evidence>
<proteinExistence type="predicted"/>
<organism evidence="2">
    <name type="scientific">Odontella aurita</name>
    <dbReference type="NCBI Taxonomy" id="265563"/>
    <lineage>
        <taxon>Eukaryota</taxon>
        <taxon>Sar</taxon>
        <taxon>Stramenopiles</taxon>
        <taxon>Ochrophyta</taxon>
        <taxon>Bacillariophyta</taxon>
        <taxon>Mediophyceae</taxon>
        <taxon>Biddulphiophycidae</taxon>
        <taxon>Eupodiscales</taxon>
        <taxon>Odontellaceae</taxon>
        <taxon>Odontella</taxon>
    </lineage>
</organism>
<sequence length="103" mass="10872">MVGDPLLLLRAETTFRRDERRRRLGLRNVGQVSTEEQAIGAPSGVGRCGRRAGDDDVDRRSSVGRADSKGEVEGGGESIAAAAASARADGGRVSPPPIYTPWP</sequence>
<feature type="compositionally biased region" description="Basic and acidic residues" evidence="1">
    <location>
        <begin position="51"/>
        <end position="72"/>
    </location>
</feature>